<keyword evidence="1" id="KW-0812">Transmembrane</keyword>
<accession>A0A0D0G9E9</accession>
<keyword evidence="4" id="KW-1185">Reference proteome</keyword>
<feature type="transmembrane region" description="Helical" evidence="1">
    <location>
        <begin position="112"/>
        <end position="134"/>
    </location>
</feature>
<feature type="signal peptide" evidence="2">
    <location>
        <begin position="1"/>
        <end position="20"/>
    </location>
</feature>
<keyword evidence="1" id="KW-0472">Membrane</keyword>
<feature type="transmembrane region" description="Helical" evidence="1">
    <location>
        <begin position="72"/>
        <end position="91"/>
    </location>
</feature>
<reference evidence="3 4" key="1">
    <citation type="submission" date="2015-01" db="EMBL/GenBank/DDBJ databases">
        <title>Genome sequence of Anoxybacillus ayderensis strain AB04.</title>
        <authorList>
            <person name="Belduz A.O."/>
            <person name="Canakci S."/>
            <person name="Chan K.-G."/>
            <person name="Kahar U.M."/>
            <person name="Yaakob A.S."/>
            <person name="Chan C.S."/>
            <person name="Goh K.M."/>
        </authorList>
    </citation>
    <scope>NUCLEOTIDE SEQUENCE [LARGE SCALE GENOMIC DNA]</scope>
    <source>
        <strain evidence="3 4">AB04</strain>
    </source>
</reference>
<gene>
    <name evidence="3" type="ORF">JV16_00501</name>
</gene>
<name>A0A0D0G9E9_9BACL</name>
<dbReference type="AlphaFoldDB" id="A0A0D0G9E9"/>
<dbReference type="PATRIC" id="fig|265546.4.peg.519"/>
<feature type="chain" id="PRO_5002222356" description="Nucleoporin-interacting protein" evidence="2">
    <location>
        <begin position="21"/>
        <end position="466"/>
    </location>
</feature>
<keyword evidence="1" id="KW-1133">Transmembrane helix</keyword>
<feature type="transmembrane region" description="Helical" evidence="1">
    <location>
        <begin position="247"/>
        <end position="271"/>
    </location>
</feature>
<feature type="transmembrane region" description="Helical" evidence="1">
    <location>
        <begin position="331"/>
        <end position="349"/>
    </location>
</feature>
<evidence type="ECO:0000313" key="3">
    <source>
        <dbReference type="EMBL" id="KIP21955.1"/>
    </source>
</evidence>
<feature type="transmembrane region" description="Helical" evidence="1">
    <location>
        <begin position="154"/>
        <end position="178"/>
    </location>
</feature>
<dbReference type="Proteomes" id="UP000032047">
    <property type="component" value="Unassembled WGS sequence"/>
</dbReference>
<feature type="transmembrane region" description="Helical" evidence="1">
    <location>
        <begin position="283"/>
        <end position="301"/>
    </location>
</feature>
<evidence type="ECO:0000313" key="4">
    <source>
        <dbReference type="Proteomes" id="UP000032047"/>
    </source>
</evidence>
<proteinExistence type="predicted"/>
<evidence type="ECO:0000256" key="2">
    <source>
        <dbReference type="SAM" id="SignalP"/>
    </source>
</evidence>
<dbReference type="RefSeq" id="WP_042534105.1">
    <property type="nucleotide sequence ID" value="NZ_JXTG01000002.1"/>
</dbReference>
<comment type="caution">
    <text evidence="3">The sequence shown here is derived from an EMBL/GenBank/DDBJ whole genome shotgun (WGS) entry which is preliminary data.</text>
</comment>
<keyword evidence="2" id="KW-0732">Signal</keyword>
<sequence length="466" mass="54392">MRIVSIIVLFTVCASYFVYASPFAATWDEVDFALALDRYDLLAMQPHFPGYPYFIFGGMLIHSFVDNAAKALAIWNGLLMTSAIIPIYLLAKTYVEKKYAPFMTALVQSLSYVMLIVSQPMSEGSALALLWWYVWSLERALHSDRVHVQWLPLLLFSIMLGIRLSYIPFGVGILYVWWKRRYRLTQLLLYSLVAVAFQFIWISAVAATEGEGFWQLAFSFVTGHFTQWGGTVSTDEAPFWQRVYLLIFYNIIWTGMAKQSVWLLSCFSILFFMTWKHIFLPNLYRLLLLTYFLWALFAQNIEKPRHILPIVIIVSFFLFVSALQSTSRMRLIVMLVLLVSQTVIGIQGVNNQATQLPATYQLAYDFEQKEQPFILFTWEETRVLEYLRVSFPHERVFSFDVFQREKAVFPHAKVYVTDHVVKGFQAQGIDVRPYIRPVRTYESSLLSDPVYGRITVYEWREEEERE</sequence>
<organism evidence="3 4">
    <name type="scientific">Anoxybacillus ayderensis</name>
    <dbReference type="NCBI Taxonomy" id="265546"/>
    <lineage>
        <taxon>Bacteria</taxon>
        <taxon>Bacillati</taxon>
        <taxon>Bacillota</taxon>
        <taxon>Bacilli</taxon>
        <taxon>Bacillales</taxon>
        <taxon>Anoxybacillaceae</taxon>
        <taxon>Anoxybacillus</taxon>
    </lineage>
</organism>
<evidence type="ECO:0008006" key="5">
    <source>
        <dbReference type="Google" id="ProtNLM"/>
    </source>
</evidence>
<feature type="transmembrane region" description="Helical" evidence="1">
    <location>
        <begin position="307"/>
        <end position="324"/>
    </location>
</feature>
<protein>
    <recommendedName>
        <fullName evidence="5">Nucleoporin-interacting protein</fullName>
    </recommendedName>
</protein>
<feature type="transmembrane region" description="Helical" evidence="1">
    <location>
        <begin position="187"/>
        <end position="207"/>
    </location>
</feature>
<evidence type="ECO:0000256" key="1">
    <source>
        <dbReference type="SAM" id="Phobius"/>
    </source>
</evidence>
<dbReference type="EMBL" id="JXTG01000002">
    <property type="protein sequence ID" value="KIP21955.1"/>
    <property type="molecule type" value="Genomic_DNA"/>
</dbReference>